<keyword evidence="3" id="KW-1185">Reference proteome</keyword>
<evidence type="ECO:0000313" key="2">
    <source>
        <dbReference type="EMBL" id="TGD24853.1"/>
    </source>
</evidence>
<dbReference type="Proteomes" id="UP000298021">
    <property type="component" value="Unassembled WGS sequence"/>
</dbReference>
<dbReference type="InterPro" id="IPR034904">
    <property type="entry name" value="FSCA_dom_sf"/>
</dbReference>
<comment type="caution">
    <text evidence="2">The sequence shown here is derived from an EMBL/GenBank/DDBJ whole genome shotgun (WGS) entry which is preliminary data.</text>
</comment>
<feature type="domain" description="MIP18 family-like" evidence="1">
    <location>
        <begin position="8"/>
        <end position="81"/>
    </location>
</feature>
<reference evidence="2 3" key="1">
    <citation type="submission" date="2018-10" db="EMBL/GenBank/DDBJ databases">
        <title>Lactobacillus sp. R7 and Lactobacillus sp. R19 isolated from fermented mustard green product of Taiwan.</title>
        <authorList>
            <person name="Lin S.-T."/>
        </authorList>
    </citation>
    <scope>NUCLEOTIDE SEQUENCE [LARGE SCALE GENOMIC DNA]</scope>
    <source>
        <strain evidence="2 3">BCRC 81127</strain>
    </source>
</reference>
<proteinExistence type="predicted"/>
<dbReference type="PANTHER" id="PTHR42831">
    <property type="entry name" value="FE-S PROTEIN MATURATION AUXILIARY FACTOR YITW"/>
    <property type="match status" value="1"/>
</dbReference>
<dbReference type="InterPro" id="IPR002744">
    <property type="entry name" value="MIP18-like"/>
</dbReference>
<dbReference type="Pfam" id="PF01883">
    <property type="entry name" value="FeS_assembly_P"/>
    <property type="match status" value="1"/>
</dbReference>
<dbReference type="SUPFAM" id="SSF117916">
    <property type="entry name" value="Fe-S cluster assembly (FSCA) domain-like"/>
    <property type="match status" value="1"/>
</dbReference>
<dbReference type="RefSeq" id="WP_135371229.1">
    <property type="nucleotide sequence ID" value="NZ_RKLY01000003.1"/>
</dbReference>
<dbReference type="AlphaFoldDB" id="A0A4Z0JRF6"/>
<evidence type="ECO:0000313" key="3">
    <source>
        <dbReference type="Proteomes" id="UP000298021"/>
    </source>
</evidence>
<dbReference type="Gene3D" id="3.30.300.130">
    <property type="entry name" value="Fe-S cluster assembly (FSCA)"/>
    <property type="match status" value="1"/>
</dbReference>
<organism evidence="2 3">
    <name type="scientific">Companilactobacillus suantsaicola</name>
    <dbReference type="NCBI Taxonomy" id="2487723"/>
    <lineage>
        <taxon>Bacteria</taxon>
        <taxon>Bacillati</taxon>
        <taxon>Bacillota</taxon>
        <taxon>Bacilli</taxon>
        <taxon>Lactobacillales</taxon>
        <taxon>Lactobacillaceae</taxon>
        <taxon>Companilactobacillus</taxon>
    </lineage>
</organism>
<dbReference type="OrthoDB" id="3684942at2"/>
<name>A0A4Z0JRF6_9LACO</name>
<dbReference type="InterPro" id="IPR052339">
    <property type="entry name" value="Fe-S_Maturation_MIP18"/>
</dbReference>
<dbReference type="PANTHER" id="PTHR42831:SF1">
    <property type="entry name" value="FE-S PROTEIN MATURATION AUXILIARY FACTOR YITW"/>
    <property type="match status" value="1"/>
</dbReference>
<dbReference type="EMBL" id="RKLY01000003">
    <property type="protein sequence ID" value="TGD24853.1"/>
    <property type="molecule type" value="Genomic_DNA"/>
</dbReference>
<gene>
    <name evidence="2" type="ORF">EGT49_01700</name>
</gene>
<evidence type="ECO:0000259" key="1">
    <source>
        <dbReference type="Pfam" id="PF01883"/>
    </source>
</evidence>
<accession>A0A4Z0JRF6</accession>
<sequence length="105" mass="11789">MNEDQEKKDQIMIELEDVIDPELGIDLVNLGLIYGVEIRNGNEAIVTMTLTTMGCPLSDMLNDSIIEAAESVPGIDKCQVELVWYPAWDISKMSRYARISLGIRE</sequence>
<protein>
    <submittedName>
        <fullName evidence="2">Metal-sulfur cluster assembly factor</fullName>
    </submittedName>
</protein>